<gene>
    <name evidence="1" type="ORF">CRX53_12545</name>
    <name evidence="2" type="ORF">NCTC13032_04368</name>
</gene>
<reference evidence="2 4" key="3">
    <citation type="submission" date="2019-05" db="EMBL/GenBank/DDBJ databases">
        <authorList>
            <consortium name="Pathogen Informatics"/>
        </authorList>
    </citation>
    <scope>NUCLEOTIDE SEQUENCE [LARGE SCALE GENOMIC DNA]</scope>
    <source>
        <strain evidence="2 4">NCTC13032</strain>
    </source>
</reference>
<dbReference type="Proteomes" id="UP000222768">
    <property type="component" value="Unassembled WGS sequence"/>
</dbReference>
<proteinExistence type="predicted"/>
<dbReference type="EMBL" id="PDLK01000002">
    <property type="protein sequence ID" value="PHH04736.1"/>
    <property type="molecule type" value="Genomic_DNA"/>
</dbReference>
<evidence type="ECO:0000313" key="2">
    <source>
        <dbReference type="EMBL" id="VTP69465.1"/>
    </source>
</evidence>
<dbReference type="EMBL" id="LR590464">
    <property type="protein sequence ID" value="VTP69465.1"/>
    <property type="molecule type" value="Genomic_DNA"/>
</dbReference>
<name>A0A4U9HZQ4_9ENTR</name>
<sequence>MQVIVVCKEKTPFIYTMPEYESVLLIQDSKGNVQKLDVNIHFLEKEDKSVSTVITASENRITDAELKKLVTQSDYPT</sequence>
<evidence type="ECO:0000313" key="1">
    <source>
        <dbReference type="EMBL" id="PHH04736.1"/>
    </source>
</evidence>
<accession>A0A4U9HZQ4</accession>
<evidence type="ECO:0000313" key="3">
    <source>
        <dbReference type="Proteomes" id="UP000222768"/>
    </source>
</evidence>
<organism evidence="2 4">
    <name type="scientific">Leclercia adecarboxylata</name>
    <dbReference type="NCBI Taxonomy" id="83655"/>
    <lineage>
        <taxon>Bacteria</taxon>
        <taxon>Pseudomonadati</taxon>
        <taxon>Pseudomonadota</taxon>
        <taxon>Gammaproteobacteria</taxon>
        <taxon>Enterobacterales</taxon>
        <taxon>Enterobacteriaceae</taxon>
        <taxon>Leclercia</taxon>
    </lineage>
</organism>
<protein>
    <submittedName>
        <fullName evidence="2">Uncharacterized protein</fullName>
    </submittedName>
</protein>
<reference evidence="1" key="1">
    <citation type="submission" date="2017-09" db="EMBL/GenBank/DDBJ databases">
        <title>FDA dAtabase for Regulatory Grade micrObial Sequences (FDA-ARGOS): Supporting development and validation of Infectious Disease Dx tests.</title>
        <authorList>
            <person name="Minogue T."/>
            <person name="Wolcott M."/>
            <person name="Wasieloski L."/>
            <person name="Aguilar W."/>
            <person name="Moore D."/>
            <person name="Tallon L.J."/>
            <person name="Sadzewicz L."/>
            <person name="Ott S."/>
            <person name="Zhao X."/>
            <person name="Nagaraj S."/>
            <person name="Vavikolanu K."/>
            <person name="Aluvathingal J."/>
            <person name="Nadendla S."/>
            <person name="Sichtig H."/>
        </authorList>
    </citation>
    <scope>NUCLEOTIDE SEQUENCE</scope>
    <source>
        <strain evidence="1">FDAARGOS_404</strain>
    </source>
</reference>
<reference evidence="3" key="2">
    <citation type="submission" date="2017-09" db="EMBL/GenBank/DDBJ databases">
        <title>FDA dAtabase for Regulatory Grade micrObial Sequences (FDA-ARGOS): Supporting development and validation of Infectious Disease Dx tests.</title>
        <authorList>
            <person name="Minogue T."/>
            <person name="Wolcott M."/>
            <person name="Wasieloski L."/>
            <person name="Aguilar W."/>
            <person name="Moore D."/>
            <person name="Tallon L."/>
            <person name="Sadzewicz L."/>
            <person name="Ott S."/>
            <person name="Zhao X."/>
            <person name="Nagaraj S."/>
            <person name="Vavikolanu K."/>
            <person name="Aluvathingal J."/>
            <person name="Nadendla S."/>
            <person name="Sichtig H."/>
        </authorList>
    </citation>
    <scope>NUCLEOTIDE SEQUENCE [LARGE SCALE GENOMIC DNA]</scope>
    <source>
        <strain evidence="3">FDAARGOS_404</strain>
    </source>
</reference>
<dbReference type="RefSeq" id="WP_098946249.1">
    <property type="nucleotide sequence ID" value="NZ_CP083630.1"/>
</dbReference>
<dbReference type="AlphaFoldDB" id="A0A4U9HZQ4"/>
<dbReference type="Proteomes" id="UP000310719">
    <property type="component" value="Chromosome"/>
</dbReference>
<evidence type="ECO:0000313" key="4">
    <source>
        <dbReference type="Proteomes" id="UP000310719"/>
    </source>
</evidence>